<dbReference type="NCBIfam" id="TIGR00190">
    <property type="entry name" value="thiC"/>
    <property type="match status" value="1"/>
</dbReference>
<reference evidence="11 12" key="1">
    <citation type="submission" date="2018-08" db="EMBL/GenBank/DDBJ databases">
        <title>Draft genome of candidate division NPL-UPA2 bacterium Unc8 that adapted to ultra-basic serpentinizing groundwater.</title>
        <authorList>
            <person name="Ishii S."/>
            <person name="Suzuki S."/>
            <person name="Nealson K.H."/>
        </authorList>
    </citation>
    <scope>NUCLEOTIDE SEQUENCE [LARGE SCALE GENOMIC DNA]</scope>
    <source>
        <strain evidence="11">Unc8</strain>
    </source>
</reference>
<protein>
    <recommendedName>
        <fullName evidence="10">Phosphomethylpyrimidine synthase</fullName>
        <ecNumber evidence="10">4.1.99.17</ecNumber>
    </recommendedName>
    <alternativeName>
        <fullName evidence="10">Hydroxymethylpyrimidine phosphate synthase</fullName>
        <shortName evidence="10">HMP-P synthase</shortName>
        <shortName evidence="10">HMP-phosphate synthase</shortName>
        <shortName evidence="10">HMPP synthase</shortName>
    </alternativeName>
    <alternativeName>
        <fullName evidence="10">Thiamine biosynthesis protein ThiC</fullName>
    </alternativeName>
</protein>
<comment type="cofactor">
    <cofactor evidence="10">
        <name>[4Fe-4S] cluster</name>
        <dbReference type="ChEBI" id="CHEBI:49883"/>
    </cofactor>
    <text evidence="10">Binds 1 [4Fe-4S] cluster per subunit. The cluster is coordinated with 3 cysteines and an exchangeable S-adenosyl-L-methionine.</text>
</comment>
<comment type="pathway">
    <text evidence="10">Cofactor biosynthesis; thiamine diphosphate biosynthesis.</text>
</comment>
<feature type="binding site" evidence="10">
    <location>
        <position position="95"/>
    </location>
    <ligand>
        <name>substrate</name>
    </ligand>
</feature>
<keyword evidence="7 10" id="KW-0408">Iron</keyword>
<dbReference type="GO" id="GO:0070284">
    <property type="term" value="F:phosphomethylpyrimidine synthase activity"/>
    <property type="evidence" value="ECO:0007669"/>
    <property type="project" value="UniProtKB-EC"/>
</dbReference>
<keyword evidence="8 10" id="KW-0411">Iron-sulfur</keyword>
<keyword evidence="4 10" id="KW-0479">Metal-binding</keyword>
<sequence length="432" mass="46795">MMQRTEAKKGNITREMHEVARNEGVSGEFVRDGVAAGSIVILANNKGRKIKVCGVGSGLRTKVNANIGTSEDRSTLKEELKKAMVAEESGADTLMDLSLGGALPEIRKAILEESRLPLGTVPIYETAVIAAKEKQGIINMSTDDMLNAVEEHARVGVDFVTIHAGITLESVRRLKNENRVAGVVSRGGAFLVAWMLHNNDENPFYAYYDRVLEIAEGYDMTLSLGDGMRPGAIADATDRTQIQELLILGKLAERAGEKGVQVMIEGPGHVPLNQIEANVVLEKRICKNAPFYVLGPLVTDVAPGYDHIVAAIGGAVAGAAGADFLCYVTASEHLGLPTVVEVKEGVIVARIAAHVADIAKGIKGAGDWDTQISKLRRKREWKKHINLSIDPEMARRCWEKSGGRPDRNVCTMCGEYCSLKMLDQLLPSQDSR</sequence>
<keyword evidence="3 10" id="KW-0949">S-adenosyl-L-methionine</keyword>
<evidence type="ECO:0000256" key="8">
    <source>
        <dbReference type="ARBA" id="ARBA00023014"/>
    </source>
</evidence>
<dbReference type="InterPro" id="IPR038521">
    <property type="entry name" value="ThiC/Bza_core_dom"/>
</dbReference>
<dbReference type="FunFam" id="3.20.20.540:FF:000001">
    <property type="entry name" value="Phosphomethylpyrimidine synthase"/>
    <property type="match status" value="1"/>
</dbReference>
<dbReference type="EC" id="4.1.99.17" evidence="10"/>
<comment type="similarity">
    <text evidence="10">Belongs to the ThiC family.</text>
</comment>
<dbReference type="SFLD" id="SFLDG01114">
    <property type="entry name" value="phosphomethylpyrimidine_syntha"/>
    <property type="match status" value="1"/>
</dbReference>
<keyword evidence="6 10" id="KW-0784">Thiamine biosynthesis</keyword>
<feature type="binding site" evidence="10">
    <location>
        <position position="163"/>
    </location>
    <ligand>
        <name>substrate</name>
    </ligand>
</feature>
<comment type="caution">
    <text evidence="11">The sequence shown here is derived from an EMBL/GenBank/DDBJ whole genome shotgun (WGS) entry which is preliminary data.</text>
</comment>
<dbReference type="HAMAP" id="MF_00089">
    <property type="entry name" value="ThiC"/>
    <property type="match status" value="1"/>
</dbReference>
<dbReference type="Gene3D" id="6.10.250.620">
    <property type="match status" value="1"/>
</dbReference>
<dbReference type="PANTHER" id="PTHR30557">
    <property type="entry name" value="THIAMINE BIOSYNTHESIS PROTEIN THIC"/>
    <property type="match status" value="1"/>
</dbReference>
<evidence type="ECO:0000256" key="1">
    <source>
        <dbReference type="ARBA" id="ARBA00003175"/>
    </source>
</evidence>
<feature type="binding site" evidence="10">
    <location>
        <position position="333"/>
    </location>
    <ligand>
        <name>Zn(2+)</name>
        <dbReference type="ChEBI" id="CHEBI:29105"/>
    </ligand>
</feature>
<name>A0A399FYC1_UNCN2</name>
<comment type="function">
    <text evidence="1 10">Catalyzes the synthesis of the hydroxymethylpyrimidine phosphate (HMP-P) moiety of thiamine from aminoimidazole ribotide (AIR) in a radical S-adenosyl-L-methionine (SAM)-dependent reaction.</text>
</comment>
<evidence type="ECO:0000313" key="11">
    <source>
        <dbReference type="EMBL" id="RII00409.1"/>
    </source>
</evidence>
<dbReference type="InterPro" id="IPR002817">
    <property type="entry name" value="ThiC/BzaA/B"/>
</dbReference>
<feature type="binding site" evidence="10">
    <location>
        <position position="124"/>
    </location>
    <ligand>
        <name>substrate</name>
    </ligand>
</feature>
<evidence type="ECO:0000256" key="9">
    <source>
        <dbReference type="ARBA" id="ARBA00023239"/>
    </source>
</evidence>
<comment type="catalytic activity">
    <reaction evidence="10">
        <text>5-amino-1-(5-phospho-beta-D-ribosyl)imidazole + S-adenosyl-L-methionine = 4-amino-2-methyl-5-(phosphooxymethyl)pyrimidine + CO + 5'-deoxyadenosine + formate + L-methionine + 3 H(+)</text>
        <dbReference type="Rhea" id="RHEA:24840"/>
        <dbReference type="ChEBI" id="CHEBI:15378"/>
        <dbReference type="ChEBI" id="CHEBI:15740"/>
        <dbReference type="ChEBI" id="CHEBI:17245"/>
        <dbReference type="ChEBI" id="CHEBI:17319"/>
        <dbReference type="ChEBI" id="CHEBI:57844"/>
        <dbReference type="ChEBI" id="CHEBI:58354"/>
        <dbReference type="ChEBI" id="CHEBI:59789"/>
        <dbReference type="ChEBI" id="CHEBI:137981"/>
        <dbReference type="EC" id="4.1.99.17"/>
    </reaction>
</comment>
<evidence type="ECO:0000256" key="2">
    <source>
        <dbReference type="ARBA" id="ARBA00022485"/>
    </source>
</evidence>
<dbReference type="GO" id="GO:0008270">
    <property type="term" value="F:zinc ion binding"/>
    <property type="evidence" value="ECO:0007669"/>
    <property type="project" value="UniProtKB-UniRule"/>
</dbReference>
<dbReference type="GO" id="GO:0051539">
    <property type="term" value="F:4 iron, 4 sulfur cluster binding"/>
    <property type="evidence" value="ECO:0007669"/>
    <property type="project" value="UniProtKB-KW"/>
</dbReference>
<keyword evidence="9 10" id="KW-0456">Lyase</keyword>
<evidence type="ECO:0000256" key="4">
    <source>
        <dbReference type="ARBA" id="ARBA00022723"/>
    </source>
</evidence>
<feature type="binding site" evidence="10">
    <location>
        <position position="265"/>
    </location>
    <ligand>
        <name>substrate</name>
    </ligand>
</feature>
<feature type="binding site" evidence="10">
    <location>
        <begin position="185"/>
        <end position="187"/>
    </location>
    <ligand>
        <name>substrate</name>
    </ligand>
</feature>
<evidence type="ECO:0000256" key="7">
    <source>
        <dbReference type="ARBA" id="ARBA00023004"/>
    </source>
</evidence>
<feature type="binding site" evidence="10">
    <location>
        <position position="269"/>
    </location>
    <ligand>
        <name>Zn(2+)</name>
        <dbReference type="ChEBI" id="CHEBI:29105"/>
    </ligand>
</feature>
<evidence type="ECO:0000313" key="12">
    <source>
        <dbReference type="Proteomes" id="UP000266287"/>
    </source>
</evidence>
<evidence type="ECO:0000256" key="3">
    <source>
        <dbReference type="ARBA" id="ARBA00022691"/>
    </source>
</evidence>
<organism evidence="11 12">
    <name type="scientific">candidate division NPL-UPA2 bacterium Unc8</name>
    <dbReference type="NCBI Taxonomy" id="1980939"/>
    <lineage>
        <taxon>Bacteria</taxon>
    </lineage>
</organism>
<evidence type="ECO:0000256" key="6">
    <source>
        <dbReference type="ARBA" id="ARBA00022977"/>
    </source>
</evidence>
<dbReference type="Proteomes" id="UP000266287">
    <property type="component" value="Unassembled WGS sequence"/>
</dbReference>
<dbReference type="SFLD" id="SFLDS00113">
    <property type="entry name" value="Radical_SAM_Phosphomethylpyrim"/>
    <property type="match status" value="1"/>
</dbReference>
<dbReference type="GO" id="GO:0009228">
    <property type="term" value="P:thiamine biosynthetic process"/>
    <property type="evidence" value="ECO:0007669"/>
    <property type="project" value="UniProtKB-UniRule"/>
</dbReference>
<proteinExistence type="inferred from homology"/>
<dbReference type="Pfam" id="PF01964">
    <property type="entry name" value="ThiC_Rad_SAM"/>
    <property type="match status" value="1"/>
</dbReference>
<dbReference type="NCBIfam" id="NF009895">
    <property type="entry name" value="PRK13352.1"/>
    <property type="match status" value="1"/>
</dbReference>
<feature type="binding site" evidence="10">
    <location>
        <begin position="226"/>
        <end position="229"/>
    </location>
    <ligand>
        <name>substrate</name>
    </ligand>
</feature>
<dbReference type="GO" id="GO:0009229">
    <property type="term" value="P:thiamine diphosphate biosynthetic process"/>
    <property type="evidence" value="ECO:0007669"/>
    <property type="project" value="UniProtKB-UniRule"/>
</dbReference>
<feature type="binding site" evidence="10">
    <location>
        <position position="292"/>
    </location>
    <ligand>
        <name>substrate</name>
    </ligand>
</feature>
<dbReference type="PANTHER" id="PTHR30557:SF1">
    <property type="entry name" value="PHOSPHOMETHYLPYRIMIDINE SYNTHASE, CHLOROPLASTIC"/>
    <property type="match status" value="1"/>
</dbReference>
<dbReference type="EMBL" id="NDHY01000004">
    <property type="protein sequence ID" value="RII00409.1"/>
    <property type="molecule type" value="Genomic_DNA"/>
</dbReference>
<evidence type="ECO:0000256" key="5">
    <source>
        <dbReference type="ARBA" id="ARBA00022833"/>
    </source>
</evidence>
<feature type="binding site" evidence="10">
    <location>
        <position position="413"/>
    </location>
    <ligand>
        <name>[4Fe-4S] cluster</name>
        <dbReference type="ChEBI" id="CHEBI:49883"/>
        <note>4Fe-4S-S-AdoMet</note>
    </ligand>
</feature>
<dbReference type="Gene3D" id="3.20.20.540">
    <property type="entry name" value="Radical SAM ThiC family, central domain"/>
    <property type="match status" value="1"/>
</dbReference>
<accession>A0A399FYC1</accession>
<feature type="binding site" evidence="10">
    <location>
        <position position="417"/>
    </location>
    <ligand>
        <name>[4Fe-4S] cluster</name>
        <dbReference type="ChEBI" id="CHEBI:49883"/>
        <note>4Fe-4S-S-AdoMet</note>
    </ligand>
</feature>
<keyword evidence="5 10" id="KW-0862">Zinc</keyword>
<gene>
    <name evidence="10 11" type="primary">thiC</name>
    <name evidence="11" type="ORF">B9J77_02700</name>
</gene>
<dbReference type="InterPro" id="IPR037509">
    <property type="entry name" value="ThiC"/>
</dbReference>
<dbReference type="AlphaFoldDB" id="A0A399FYC1"/>
<dbReference type="UniPathway" id="UPA00060"/>
<feature type="binding site" evidence="10">
    <location>
        <position position="410"/>
    </location>
    <ligand>
        <name>[4Fe-4S] cluster</name>
        <dbReference type="ChEBI" id="CHEBI:49883"/>
        <note>4Fe-4S-S-AdoMet</note>
    </ligand>
</feature>
<keyword evidence="2 10" id="KW-0004">4Fe-4S</keyword>
<dbReference type="SFLD" id="SFLDF00407">
    <property type="entry name" value="phosphomethylpyrimidine_syntha"/>
    <property type="match status" value="1"/>
</dbReference>
<feature type="binding site" evidence="10">
    <location>
        <position position="66"/>
    </location>
    <ligand>
        <name>substrate</name>
    </ligand>
</feature>
<evidence type="ECO:0000256" key="10">
    <source>
        <dbReference type="HAMAP-Rule" id="MF_00089"/>
    </source>
</evidence>